<dbReference type="InterPro" id="IPR000719">
    <property type="entry name" value="Prot_kinase_dom"/>
</dbReference>
<dbReference type="PANTHER" id="PTHR48011">
    <property type="entry name" value="CCR4-NOT TRANSCRIPTIONAL COMPLEX SUBUNIT CAF120-RELATED"/>
    <property type="match status" value="1"/>
</dbReference>
<evidence type="ECO:0000259" key="1">
    <source>
        <dbReference type="PROSITE" id="PS50011"/>
    </source>
</evidence>
<dbReference type="SUPFAM" id="SSF56112">
    <property type="entry name" value="Protein kinase-like (PK-like)"/>
    <property type="match status" value="1"/>
</dbReference>
<dbReference type="AlphaFoldDB" id="A0A7T8GMC3"/>
<dbReference type="EMBL" id="CP045909">
    <property type="protein sequence ID" value="QQP32347.1"/>
    <property type="molecule type" value="Genomic_DNA"/>
</dbReference>
<dbReference type="Proteomes" id="UP000595437">
    <property type="component" value="Chromosome 20"/>
</dbReference>
<keyword evidence="2" id="KW-0808">Transferase</keyword>
<evidence type="ECO:0000313" key="3">
    <source>
        <dbReference type="Proteomes" id="UP000595437"/>
    </source>
</evidence>
<evidence type="ECO:0000313" key="2">
    <source>
        <dbReference type="EMBL" id="QQP32347.1"/>
    </source>
</evidence>
<feature type="domain" description="Protein kinase" evidence="1">
    <location>
        <begin position="1"/>
        <end position="255"/>
    </location>
</feature>
<dbReference type="PROSITE" id="PS50011">
    <property type="entry name" value="PROTEIN_KINASE_DOM"/>
    <property type="match status" value="1"/>
</dbReference>
<dbReference type="InterPro" id="IPR011009">
    <property type="entry name" value="Kinase-like_dom_sf"/>
</dbReference>
<reference evidence="3" key="1">
    <citation type="submission" date="2021-01" db="EMBL/GenBank/DDBJ databases">
        <title>Caligus Genome Assembly.</title>
        <authorList>
            <person name="Gallardo-Escarate C."/>
        </authorList>
    </citation>
    <scope>NUCLEOTIDE SEQUENCE [LARGE SCALE GENOMIC DNA]</scope>
</reference>
<keyword evidence="3" id="KW-1185">Reference proteome</keyword>
<sequence length="257" mass="29048">LSPWALKKVNRRHASGLIAKRLEEEASILKDIKHPHIIGYRGFKTDSEGCRILALEKGERSLSEVLEERLETEFILRVMKSVISALHYLHTDVKRLHGDIKAANVILVGGKREVKLCDFGVSIKLDATGERILPGCVYTGTEAWNPIEVIEEETDITPKADIFAFGCLLYEMLSLRPPHVDKLVVNEDDDVDDSIDDEEYIESLGSRPELPQDSDVLGDEYEFVLSVFYACTEEDQEKRPSSKKILQLIEDHEKSLG</sequence>
<protein>
    <submittedName>
        <fullName evidence="2">Lymphokine-activated killer T-cell-originated protein kinase -like protein</fullName>
    </submittedName>
</protein>
<dbReference type="GO" id="GO:0005524">
    <property type="term" value="F:ATP binding"/>
    <property type="evidence" value="ECO:0007669"/>
    <property type="project" value="InterPro"/>
</dbReference>
<dbReference type="Gene3D" id="1.10.510.10">
    <property type="entry name" value="Transferase(Phosphotransferase) domain 1"/>
    <property type="match status" value="1"/>
</dbReference>
<proteinExistence type="predicted"/>
<feature type="non-terminal residue" evidence="2">
    <location>
        <position position="257"/>
    </location>
</feature>
<gene>
    <name evidence="2" type="ORF">FKW44_024631</name>
</gene>
<name>A0A7T8GMC3_CALRO</name>
<accession>A0A7T8GMC3</accession>
<dbReference type="SMART" id="SM00220">
    <property type="entry name" value="S_TKc"/>
    <property type="match status" value="1"/>
</dbReference>
<organism evidence="2 3">
    <name type="scientific">Caligus rogercresseyi</name>
    <name type="common">Sea louse</name>
    <dbReference type="NCBI Taxonomy" id="217165"/>
    <lineage>
        <taxon>Eukaryota</taxon>
        <taxon>Metazoa</taxon>
        <taxon>Ecdysozoa</taxon>
        <taxon>Arthropoda</taxon>
        <taxon>Crustacea</taxon>
        <taxon>Multicrustacea</taxon>
        <taxon>Hexanauplia</taxon>
        <taxon>Copepoda</taxon>
        <taxon>Siphonostomatoida</taxon>
        <taxon>Caligidae</taxon>
        <taxon>Caligus</taxon>
    </lineage>
</organism>
<dbReference type="InterPro" id="IPR052751">
    <property type="entry name" value="Plant_MAPKKK"/>
</dbReference>
<dbReference type="Pfam" id="PF00069">
    <property type="entry name" value="Pkinase"/>
    <property type="match status" value="1"/>
</dbReference>
<dbReference type="GO" id="GO:0004672">
    <property type="term" value="F:protein kinase activity"/>
    <property type="evidence" value="ECO:0007669"/>
    <property type="project" value="InterPro"/>
</dbReference>
<dbReference type="GO" id="GO:0007165">
    <property type="term" value="P:signal transduction"/>
    <property type="evidence" value="ECO:0007669"/>
    <property type="project" value="TreeGrafter"/>
</dbReference>
<dbReference type="PANTHER" id="PTHR48011:SF4">
    <property type="entry name" value="MITOGEN-ACTIVATED PROTEIN KINASE KINASE KINASE 19"/>
    <property type="match status" value="1"/>
</dbReference>
<keyword evidence="2" id="KW-0418">Kinase</keyword>
<dbReference type="OrthoDB" id="4062651at2759"/>